<comment type="subcellular location">
    <subcellularLocation>
        <location evidence="1">Secreted</location>
    </subcellularLocation>
</comment>
<reference evidence="10" key="1">
    <citation type="journal article" date="2017" name="Peptides">
        <title>Neuropeptides predicted from the transcriptome analysis of the gray garden slug Deroceras reticulatum.</title>
        <authorList>
            <person name="Ahn S.J."/>
            <person name="Martin R."/>
            <person name="Rao S."/>
            <person name="Choi M.Y."/>
        </authorList>
    </citation>
    <scope>NUCLEOTIDE SEQUENCE</scope>
</reference>
<sequence length="266" mass="30892">MLTLCFRGVIALLCLTCLMFYVQAEEGSTDNDYARYGRENTNGYIRFGRNDPFLRFGKRNDPFLRFGRQDPFLRFGRQDPFLRFGRNVPYLRFGRNVPYLRFGRNDPYLRFGKSDPFLRFGKSTDSEVESDTEALTLAREHGFVDENEVNDRRKRSVLGGEAAEAREPSPLSRQTRETTGASRNGNVSGQMADQSSVREARNSPYMRFGKKSDIDLDEGTEYDRNFLENEFSRFLRASRFSLPRPEATGGHRIERKQEYMRFGRGI</sequence>
<dbReference type="Pfam" id="PF01581">
    <property type="entry name" value="FARP"/>
    <property type="match status" value="5"/>
</dbReference>
<keyword evidence="4 9" id="KW-0732">Signal</keyword>
<protein>
    <submittedName>
        <fullName evidence="10">Fmrfamide-related peptide 1</fullName>
    </submittedName>
</protein>
<reference evidence="10" key="2">
    <citation type="submission" date="2017-02" db="EMBL/GenBank/DDBJ databases">
        <authorList>
            <person name="Peterson S.W."/>
        </authorList>
    </citation>
    <scope>NUCLEOTIDE SEQUENCE</scope>
</reference>
<evidence type="ECO:0000313" key="10">
    <source>
        <dbReference type="EMBL" id="ARS01393.1"/>
    </source>
</evidence>
<evidence type="ECO:0000256" key="7">
    <source>
        <dbReference type="ARBA" id="ARBA00023320"/>
    </source>
</evidence>
<keyword evidence="5" id="KW-0677">Repeat</keyword>
<evidence type="ECO:0000256" key="2">
    <source>
        <dbReference type="ARBA" id="ARBA00006356"/>
    </source>
</evidence>
<organism evidence="10">
    <name type="scientific">Deroceras reticulatum</name>
    <name type="common">Gray garden slug</name>
    <dbReference type="NCBI Taxonomy" id="145610"/>
    <lineage>
        <taxon>Eukaryota</taxon>
        <taxon>Metazoa</taxon>
        <taxon>Spiralia</taxon>
        <taxon>Lophotrochozoa</taxon>
        <taxon>Mollusca</taxon>
        <taxon>Gastropoda</taxon>
        <taxon>Heterobranchia</taxon>
        <taxon>Euthyneura</taxon>
        <taxon>Panpulmonata</taxon>
        <taxon>Eupulmonata</taxon>
        <taxon>Stylommatophora</taxon>
        <taxon>Helicina</taxon>
        <taxon>Limacoidea</taxon>
        <taxon>Agriolimacidae</taxon>
        <taxon>Deroceras</taxon>
    </lineage>
</organism>
<evidence type="ECO:0000256" key="5">
    <source>
        <dbReference type="ARBA" id="ARBA00022737"/>
    </source>
</evidence>
<feature type="chain" id="PRO_5013367451" evidence="9">
    <location>
        <begin position="25"/>
        <end position="266"/>
    </location>
</feature>
<dbReference type="AlphaFoldDB" id="A0A1X9WEG1"/>
<proteinExistence type="evidence at transcript level"/>
<evidence type="ECO:0000256" key="4">
    <source>
        <dbReference type="ARBA" id="ARBA00022729"/>
    </source>
</evidence>
<evidence type="ECO:0000256" key="6">
    <source>
        <dbReference type="ARBA" id="ARBA00022815"/>
    </source>
</evidence>
<evidence type="ECO:0000256" key="3">
    <source>
        <dbReference type="ARBA" id="ARBA00022525"/>
    </source>
</evidence>
<dbReference type="GO" id="GO:0007218">
    <property type="term" value="P:neuropeptide signaling pathway"/>
    <property type="evidence" value="ECO:0007669"/>
    <property type="project" value="UniProtKB-KW"/>
</dbReference>
<feature type="region of interest" description="Disordered" evidence="8">
    <location>
        <begin position="146"/>
        <end position="203"/>
    </location>
</feature>
<feature type="compositionally biased region" description="Polar residues" evidence="8">
    <location>
        <begin position="171"/>
        <end position="195"/>
    </location>
</feature>
<name>A0A1X9WEG1_DERRE</name>
<dbReference type="GO" id="GO:0005576">
    <property type="term" value="C:extracellular region"/>
    <property type="evidence" value="ECO:0007669"/>
    <property type="project" value="UniProtKB-SubCell"/>
</dbReference>
<feature type="signal peptide" evidence="9">
    <location>
        <begin position="1"/>
        <end position="24"/>
    </location>
</feature>
<evidence type="ECO:0000256" key="1">
    <source>
        <dbReference type="ARBA" id="ARBA00004613"/>
    </source>
</evidence>
<dbReference type="InterPro" id="IPR051041">
    <property type="entry name" value="FMRFamide-related_np"/>
</dbReference>
<accession>A0A1X9WEG1</accession>
<dbReference type="PANTHER" id="PTHR20986:SF22">
    <property type="entry name" value="FMRFAMIDE-RELATED PEPTIDES"/>
    <property type="match status" value="1"/>
</dbReference>
<evidence type="ECO:0000256" key="8">
    <source>
        <dbReference type="SAM" id="MobiDB-lite"/>
    </source>
</evidence>
<comment type="similarity">
    <text evidence="2">Belongs to the FARP (FMRFamide related peptide) family.</text>
</comment>
<keyword evidence="7" id="KW-0527">Neuropeptide</keyword>
<dbReference type="InterPro" id="IPR002544">
    <property type="entry name" value="FMRFamid-related_peptide-like"/>
</dbReference>
<keyword evidence="3" id="KW-0964">Secreted</keyword>
<dbReference type="PANTHER" id="PTHR20986">
    <property type="entry name" value="FMRFAMIDE-RELATED PEPTIDES"/>
    <property type="match status" value="1"/>
</dbReference>
<keyword evidence="6" id="KW-0027">Amidation</keyword>
<evidence type="ECO:0000256" key="9">
    <source>
        <dbReference type="SAM" id="SignalP"/>
    </source>
</evidence>
<dbReference type="EMBL" id="KY659292">
    <property type="protein sequence ID" value="ARS01393.1"/>
    <property type="molecule type" value="mRNA"/>
</dbReference>